<evidence type="ECO:0000259" key="4">
    <source>
        <dbReference type="PROSITE" id="PS50949"/>
    </source>
</evidence>
<dbReference type="InterPro" id="IPR036390">
    <property type="entry name" value="WH_DNA-bd_sf"/>
</dbReference>
<dbReference type="PANTHER" id="PTHR43537">
    <property type="entry name" value="TRANSCRIPTIONAL REGULATOR, GNTR FAMILY"/>
    <property type="match status" value="1"/>
</dbReference>
<dbReference type="Gene3D" id="1.10.10.10">
    <property type="entry name" value="Winged helix-like DNA-binding domain superfamily/Winged helix DNA-binding domain"/>
    <property type="match status" value="1"/>
</dbReference>
<proteinExistence type="predicted"/>
<dbReference type="AlphaFoldDB" id="A0A4R6KBY6"/>
<dbReference type="PANTHER" id="PTHR43537:SF24">
    <property type="entry name" value="GLUCONATE OPERON TRANSCRIPTIONAL REPRESSOR"/>
    <property type="match status" value="1"/>
</dbReference>
<dbReference type="InterPro" id="IPR036388">
    <property type="entry name" value="WH-like_DNA-bd_sf"/>
</dbReference>
<dbReference type="InterPro" id="IPR008920">
    <property type="entry name" value="TF_FadR/GntR_C"/>
</dbReference>
<dbReference type="Gene3D" id="1.20.120.530">
    <property type="entry name" value="GntR ligand-binding domain-like"/>
    <property type="match status" value="1"/>
</dbReference>
<dbReference type="Pfam" id="PF00392">
    <property type="entry name" value="GntR"/>
    <property type="match status" value="1"/>
</dbReference>
<dbReference type="SUPFAM" id="SSF48008">
    <property type="entry name" value="GntR ligand-binding domain-like"/>
    <property type="match status" value="1"/>
</dbReference>
<evidence type="ECO:0000313" key="6">
    <source>
        <dbReference type="Proteomes" id="UP000295388"/>
    </source>
</evidence>
<evidence type="ECO:0000256" key="1">
    <source>
        <dbReference type="ARBA" id="ARBA00023015"/>
    </source>
</evidence>
<dbReference type="SUPFAM" id="SSF46785">
    <property type="entry name" value="Winged helix' DNA-binding domain"/>
    <property type="match status" value="1"/>
</dbReference>
<keyword evidence="6" id="KW-1185">Reference proteome</keyword>
<gene>
    <name evidence="5" type="ORF">EV643_109288</name>
</gene>
<sequence>MTDKLRRVSGGQVVYAELKRRILTLDLRPGQRLFEPELAQQLAVSRTPLREALRLLLAEDLLEQLPTGGMVVRTLSAEEIDELYTVRAALEGLMAAEATERMTESAGLELTKLVVRNELLVEFAEDAMNAGHDFHLKIAEIADHGWATRLHAQVDSQMARYRAFTNQSQLRRSAALEEHRGILDALVTGDADRACALAQAHVLSARDTALNAIGERLPQH</sequence>
<evidence type="ECO:0000256" key="2">
    <source>
        <dbReference type="ARBA" id="ARBA00023125"/>
    </source>
</evidence>
<evidence type="ECO:0000313" key="5">
    <source>
        <dbReference type="EMBL" id="TDO47391.1"/>
    </source>
</evidence>
<keyword evidence="1" id="KW-0805">Transcription regulation</keyword>
<accession>A0A4R6KBY6</accession>
<dbReference type="OrthoDB" id="8680240at2"/>
<dbReference type="GO" id="GO:0003700">
    <property type="term" value="F:DNA-binding transcription factor activity"/>
    <property type="evidence" value="ECO:0007669"/>
    <property type="project" value="InterPro"/>
</dbReference>
<dbReference type="PROSITE" id="PS50949">
    <property type="entry name" value="HTH_GNTR"/>
    <property type="match status" value="1"/>
</dbReference>
<organism evidence="5 6">
    <name type="scientific">Kribbella caucasensis</name>
    <dbReference type="NCBI Taxonomy" id="2512215"/>
    <lineage>
        <taxon>Bacteria</taxon>
        <taxon>Bacillati</taxon>
        <taxon>Actinomycetota</taxon>
        <taxon>Actinomycetes</taxon>
        <taxon>Propionibacteriales</taxon>
        <taxon>Kribbellaceae</taxon>
        <taxon>Kribbella</taxon>
    </lineage>
</organism>
<dbReference type="SMART" id="SM00345">
    <property type="entry name" value="HTH_GNTR"/>
    <property type="match status" value="1"/>
</dbReference>
<dbReference type="SMART" id="SM00895">
    <property type="entry name" value="FCD"/>
    <property type="match status" value="1"/>
</dbReference>
<dbReference type="InterPro" id="IPR011711">
    <property type="entry name" value="GntR_C"/>
</dbReference>
<feature type="domain" description="HTH gntR-type" evidence="4">
    <location>
        <begin position="8"/>
        <end position="75"/>
    </location>
</feature>
<name>A0A4R6KBY6_9ACTN</name>
<comment type="caution">
    <text evidence="5">The sequence shown here is derived from an EMBL/GenBank/DDBJ whole genome shotgun (WGS) entry which is preliminary data.</text>
</comment>
<dbReference type="RefSeq" id="WP_133801745.1">
    <property type="nucleotide sequence ID" value="NZ_SNWQ01000009.1"/>
</dbReference>
<keyword evidence="2 5" id="KW-0238">DNA-binding</keyword>
<evidence type="ECO:0000256" key="3">
    <source>
        <dbReference type="ARBA" id="ARBA00023163"/>
    </source>
</evidence>
<dbReference type="GO" id="GO:0003677">
    <property type="term" value="F:DNA binding"/>
    <property type="evidence" value="ECO:0007669"/>
    <property type="project" value="UniProtKB-KW"/>
</dbReference>
<keyword evidence="3" id="KW-0804">Transcription</keyword>
<dbReference type="InterPro" id="IPR000524">
    <property type="entry name" value="Tscrpt_reg_HTH_GntR"/>
</dbReference>
<dbReference type="Proteomes" id="UP000295388">
    <property type="component" value="Unassembled WGS sequence"/>
</dbReference>
<dbReference type="Pfam" id="PF07729">
    <property type="entry name" value="FCD"/>
    <property type="match status" value="1"/>
</dbReference>
<dbReference type="EMBL" id="SNWQ01000009">
    <property type="protein sequence ID" value="TDO47391.1"/>
    <property type="molecule type" value="Genomic_DNA"/>
</dbReference>
<protein>
    <submittedName>
        <fullName evidence="5">DNA-binding GntR family transcriptional regulator</fullName>
    </submittedName>
</protein>
<reference evidence="5 6" key="1">
    <citation type="submission" date="2019-03" db="EMBL/GenBank/DDBJ databases">
        <title>Genomic Encyclopedia of Type Strains, Phase III (KMG-III): the genomes of soil and plant-associated and newly described type strains.</title>
        <authorList>
            <person name="Whitman W."/>
        </authorList>
    </citation>
    <scope>NUCLEOTIDE SEQUENCE [LARGE SCALE GENOMIC DNA]</scope>
    <source>
        <strain evidence="5 6">VKM Ac-2527</strain>
    </source>
</reference>